<protein>
    <recommendedName>
        <fullName evidence="4">PAP2 superfamily protein</fullName>
    </recommendedName>
</protein>
<keyword evidence="1" id="KW-1133">Transmembrane helix</keyword>
<keyword evidence="1" id="KW-0812">Transmembrane</keyword>
<evidence type="ECO:0000313" key="3">
    <source>
        <dbReference type="Proteomes" id="UP001163036"/>
    </source>
</evidence>
<feature type="transmembrane region" description="Helical" evidence="1">
    <location>
        <begin position="38"/>
        <end position="57"/>
    </location>
</feature>
<dbReference type="Proteomes" id="UP001163036">
    <property type="component" value="Chromosome 1"/>
</dbReference>
<evidence type="ECO:0000313" key="2">
    <source>
        <dbReference type="EMBL" id="UYV25307.1"/>
    </source>
</evidence>
<organism evidence="2 3">
    <name type="scientific">Vibrio parahaemolyticus</name>
    <dbReference type="NCBI Taxonomy" id="670"/>
    <lineage>
        <taxon>Bacteria</taxon>
        <taxon>Pseudomonadati</taxon>
        <taxon>Pseudomonadota</taxon>
        <taxon>Gammaproteobacteria</taxon>
        <taxon>Vibrionales</taxon>
        <taxon>Vibrionaceae</taxon>
        <taxon>Vibrio</taxon>
    </lineage>
</organism>
<evidence type="ECO:0000256" key="1">
    <source>
        <dbReference type="SAM" id="Phobius"/>
    </source>
</evidence>
<feature type="transmembrane region" description="Helical" evidence="1">
    <location>
        <begin position="6"/>
        <end position="26"/>
    </location>
</feature>
<dbReference type="RefSeq" id="WP_228087035.1">
    <property type="nucleotide sequence ID" value="NZ_CP097355.1"/>
</dbReference>
<gene>
    <name evidence="2" type="ORF">M5598_09575</name>
</gene>
<proteinExistence type="predicted"/>
<accession>A0AA46UGJ2</accession>
<evidence type="ECO:0008006" key="4">
    <source>
        <dbReference type="Google" id="ProtNLM"/>
    </source>
</evidence>
<dbReference type="EMBL" id="CP097355">
    <property type="protein sequence ID" value="UYV25307.1"/>
    <property type="molecule type" value="Genomic_DNA"/>
</dbReference>
<feature type="transmembrane region" description="Helical" evidence="1">
    <location>
        <begin position="63"/>
        <end position="87"/>
    </location>
</feature>
<dbReference type="AlphaFoldDB" id="A0AA46UGJ2"/>
<reference evidence="2" key="1">
    <citation type="submission" date="2022-05" db="EMBL/GenBank/DDBJ databases">
        <title>Megaplasmid of Vibrio parahaemolyticus.</title>
        <authorList>
            <person name="Strauch E."/>
            <person name="Borowiak M."/>
        </authorList>
    </citation>
    <scope>NUCLEOTIDE SEQUENCE</scope>
    <source>
        <strain evidence="2">16-VB00198</strain>
    </source>
</reference>
<sequence>MTYQQLDAIADSYIPLLGILSLLWFVRKSFSSGVRSAFIDVVTTFFGALYIYTLMFADKYLGAFASIGLDYSTHTALALVFVVTLSFIGKTVRFITIISMLSYCLLMLYQGYHTVADIMLTGLLVLPVLVWLKSLPRSKNKPNKAFKSDS</sequence>
<name>A0AA46UGJ2_VIBPH</name>
<keyword evidence="1" id="KW-0472">Membrane</keyword>
<feature type="transmembrane region" description="Helical" evidence="1">
    <location>
        <begin position="118"/>
        <end position="135"/>
    </location>
</feature>